<evidence type="ECO:0000259" key="3">
    <source>
        <dbReference type="PROSITE" id="PS51186"/>
    </source>
</evidence>
<dbReference type="PANTHER" id="PTHR10545:SF42">
    <property type="entry name" value="ACETYLTRANSFERASE"/>
    <property type="match status" value="1"/>
</dbReference>
<protein>
    <submittedName>
        <fullName evidence="4">N-acetyltransferase</fullName>
    </submittedName>
</protein>
<dbReference type="SUPFAM" id="SSF55729">
    <property type="entry name" value="Acyl-CoA N-acyltransferases (Nat)"/>
    <property type="match status" value="1"/>
</dbReference>
<dbReference type="Gene3D" id="3.40.630.30">
    <property type="match status" value="1"/>
</dbReference>
<dbReference type="AlphaFoldDB" id="A0A511MZI5"/>
<dbReference type="InterPro" id="IPR016181">
    <property type="entry name" value="Acyl_CoA_acyltransferase"/>
</dbReference>
<keyword evidence="2" id="KW-0012">Acyltransferase</keyword>
<gene>
    <name evidence="4" type="ORF">DC3_13660</name>
</gene>
<dbReference type="GO" id="GO:0008080">
    <property type="term" value="F:N-acetyltransferase activity"/>
    <property type="evidence" value="ECO:0007669"/>
    <property type="project" value="TreeGrafter"/>
</dbReference>
<accession>A0A511MZI5</accession>
<dbReference type="RefSeq" id="WP_146883297.1">
    <property type="nucleotide sequence ID" value="NZ_BJXB01000005.1"/>
</dbReference>
<dbReference type="CDD" id="cd04301">
    <property type="entry name" value="NAT_SF"/>
    <property type="match status" value="1"/>
</dbReference>
<proteinExistence type="predicted"/>
<dbReference type="PANTHER" id="PTHR10545">
    <property type="entry name" value="DIAMINE N-ACETYLTRANSFERASE"/>
    <property type="match status" value="1"/>
</dbReference>
<dbReference type="Pfam" id="PF00583">
    <property type="entry name" value="Acetyltransf_1"/>
    <property type="match status" value="1"/>
</dbReference>
<name>A0A511MZI5_DEIC1</name>
<evidence type="ECO:0000256" key="1">
    <source>
        <dbReference type="ARBA" id="ARBA00022679"/>
    </source>
</evidence>
<dbReference type="FunFam" id="3.40.630.30:FF:000066">
    <property type="entry name" value="Histone acetyltransferase"/>
    <property type="match status" value="1"/>
</dbReference>
<dbReference type="EMBL" id="BJXB01000005">
    <property type="protein sequence ID" value="GEM45731.1"/>
    <property type="molecule type" value="Genomic_DNA"/>
</dbReference>
<sequence length="150" mass="17756">MTENTIQIRPIHTQDHDHWLPLWEGYQRFYHADIPSETTSLTWSRFLDPREPMFAALAWDGDQAIGLVHFIYHRSCWTSGNYCYLQDLFVNGERRGQGVGRKLIEHVYQQAQEAGCSRVHWLTHETNQDAMKLYDRLADRSGFVQYRKLL</sequence>
<comment type="caution">
    <text evidence="4">The sequence shown here is derived from an EMBL/GenBank/DDBJ whole genome shotgun (WGS) entry which is preliminary data.</text>
</comment>
<evidence type="ECO:0000313" key="5">
    <source>
        <dbReference type="Proteomes" id="UP000321306"/>
    </source>
</evidence>
<dbReference type="OrthoDB" id="9792929at2"/>
<evidence type="ECO:0000313" key="4">
    <source>
        <dbReference type="EMBL" id="GEM45731.1"/>
    </source>
</evidence>
<reference evidence="4 5" key="1">
    <citation type="submission" date="2019-07" db="EMBL/GenBank/DDBJ databases">
        <title>Whole genome shotgun sequence of Deinococcus cellulosilyticus NBRC 106333.</title>
        <authorList>
            <person name="Hosoyama A."/>
            <person name="Uohara A."/>
            <person name="Ohji S."/>
            <person name="Ichikawa N."/>
        </authorList>
    </citation>
    <scope>NUCLEOTIDE SEQUENCE [LARGE SCALE GENOMIC DNA]</scope>
    <source>
        <strain evidence="4 5">NBRC 106333</strain>
    </source>
</reference>
<dbReference type="InterPro" id="IPR051016">
    <property type="entry name" value="Diverse_Substrate_AcTransf"/>
</dbReference>
<feature type="domain" description="N-acetyltransferase" evidence="3">
    <location>
        <begin position="6"/>
        <end position="150"/>
    </location>
</feature>
<evidence type="ECO:0000256" key="2">
    <source>
        <dbReference type="ARBA" id="ARBA00023315"/>
    </source>
</evidence>
<dbReference type="InterPro" id="IPR000182">
    <property type="entry name" value="GNAT_dom"/>
</dbReference>
<organism evidence="4 5">
    <name type="scientific">Deinococcus cellulosilyticus (strain DSM 18568 / NBRC 106333 / KACC 11606 / 5516J-15)</name>
    <dbReference type="NCBI Taxonomy" id="1223518"/>
    <lineage>
        <taxon>Bacteria</taxon>
        <taxon>Thermotogati</taxon>
        <taxon>Deinococcota</taxon>
        <taxon>Deinococci</taxon>
        <taxon>Deinococcales</taxon>
        <taxon>Deinococcaceae</taxon>
        <taxon>Deinococcus</taxon>
    </lineage>
</organism>
<keyword evidence="5" id="KW-1185">Reference proteome</keyword>
<keyword evidence="1 4" id="KW-0808">Transferase</keyword>
<dbReference type="Proteomes" id="UP000321306">
    <property type="component" value="Unassembled WGS sequence"/>
</dbReference>
<dbReference type="PROSITE" id="PS51186">
    <property type="entry name" value="GNAT"/>
    <property type="match status" value="1"/>
</dbReference>